<feature type="compositionally biased region" description="Pro residues" evidence="1">
    <location>
        <begin position="24"/>
        <end position="38"/>
    </location>
</feature>
<sequence length="384" mass="41079">MDARVRHAALIALLALAIGCDSASPPPRRASAPSPRPPSGAHVEELPPEALADEPAPPPIADPAAAEAAQAALEPPPRVIQRAPAPDSEYASDEPVDARRYVYRVTLVVPETLGADRSDLAIPAAELFVDVSAERLRARFVGPGWPVEAGSEVRVRGDSPGSYVFDREGGRSLPPGALAEWFEGGPRRTGPPLSVRRDPAHTEREIPGGLICALLAEWSGDLRENVMRRCDGRAPMAFRVGFWRAERTADVPVELPRRALRADESDPPPPVPITRSRAFLEPAALSRVPPMDRPPRDLPERDPTAPAEGLDFVNESDARVVVAAEGVALGWVDAGASGLFVGLRPGAYRIAALRPLGAVVLRPRVVVVPGRTVLGARRVRDDEL</sequence>
<evidence type="ECO:0000256" key="2">
    <source>
        <dbReference type="SAM" id="SignalP"/>
    </source>
</evidence>
<gene>
    <name evidence="3" type="ORF">DB32_007816</name>
</gene>
<reference evidence="3 4" key="1">
    <citation type="submission" date="2015-03" db="EMBL/GenBank/DDBJ databases">
        <title>Genome assembly of Sandaracinus amylolyticus DSM 53668.</title>
        <authorList>
            <person name="Sharma G."/>
            <person name="Subramanian S."/>
        </authorList>
    </citation>
    <scope>NUCLEOTIDE SEQUENCE [LARGE SCALE GENOMIC DNA]</scope>
    <source>
        <strain evidence="3 4">DSM 53668</strain>
    </source>
</reference>
<evidence type="ECO:0000256" key="1">
    <source>
        <dbReference type="SAM" id="MobiDB-lite"/>
    </source>
</evidence>
<evidence type="ECO:0000313" key="3">
    <source>
        <dbReference type="EMBL" id="AKF10667.1"/>
    </source>
</evidence>
<accession>A0A0F6W9A1</accession>
<dbReference type="RefSeq" id="WP_053237615.1">
    <property type="nucleotide sequence ID" value="NZ_CP011125.1"/>
</dbReference>
<feature type="compositionally biased region" description="Basic and acidic residues" evidence="1">
    <location>
        <begin position="293"/>
        <end position="303"/>
    </location>
</feature>
<feature type="region of interest" description="Disordered" evidence="1">
    <location>
        <begin position="22"/>
        <end position="72"/>
    </location>
</feature>
<dbReference type="STRING" id="927083.DB32_007816"/>
<protein>
    <recommendedName>
        <fullName evidence="5">Carboxypeptidase regulatory-like domain-containing protein</fullName>
    </recommendedName>
</protein>
<evidence type="ECO:0008006" key="5">
    <source>
        <dbReference type="Google" id="ProtNLM"/>
    </source>
</evidence>
<feature type="chain" id="PRO_5002511270" description="Carboxypeptidase regulatory-like domain-containing protein" evidence="2">
    <location>
        <begin position="24"/>
        <end position="384"/>
    </location>
</feature>
<evidence type="ECO:0000313" key="4">
    <source>
        <dbReference type="Proteomes" id="UP000034883"/>
    </source>
</evidence>
<feature type="compositionally biased region" description="Low complexity" evidence="1">
    <location>
        <begin position="62"/>
        <end position="72"/>
    </location>
</feature>
<feature type="region of interest" description="Disordered" evidence="1">
    <location>
        <begin position="284"/>
        <end position="309"/>
    </location>
</feature>
<proteinExistence type="predicted"/>
<keyword evidence="4" id="KW-1185">Reference proteome</keyword>
<dbReference type="KEGG" id="samy:DB32_007816"/>
<organism evidence="3 4">
    <name type="scientific">Sandaracinus amylolyticus</name>
    <dbReference type="NCBI Taxonomy" id="927083"/>
    <lineage>
        <taxon>Bacteria</taxon>
        <taxon>Pseudomonadati</taxon>
        <taxon>Myxococcota</taxon>
        <taxon>Polyangia</taxon>
        <taxon>Polyangiales</taxon>
        <taxon>Sandaracinaceae</taxon>
        <taxon>Sandaracinus</taxon>
    </lineage>
</organism>
<keyword evidence="2" id="KW-0732">Signal</keyword>
<dbReference type="AlphaFoldDB" id="A0A0F6W9A1"/>
<dbReference type="EMBL" id="CP011125">
    <property type="protein sequence ID" value="AKF10667.1"/>
    <property type="molecule type" value="Genomic_DNA"/>
</dbReference>
<dbReference type="PROSITE" id="PS51257">
    <property type="entry name" value="PROKAR_LIPOPROTEIN"/>
    <property type="match status" value="1"/>
</dbReference>
<dbReference type="Proteomes" id="UP000034883">
    <property type="component" value="Chromosome"/>
</dbReference>
<name>A0A0F6W9A1_9BACT</name>
<feature type="signal peptide" evidence="2">
    <location>
        <begin position="1"/>
        <end position="23"/>
    </location>
</feature>